<evidence type="ECO:0000313" key="1">
    <source>
        <dbReference type="EMBL" id="MBB5775037.1"/>
    </source>
</evidence>
<dbReference type="Pfam" id="PF07592">
    <property type="entry name" value="DDE_Tnp_ISAZ013"/>
    <property type="match status" value="1"/>
</dbReference>
<name>A0A7W9G0L9_9ACTN</name>
<gene>
    <name evidence="1" type="ORF">HD596_001793</name>
</gene>
<sequence length="50" mass="5496">MQVEDHSFWAGPNVETVVPYGIYDMTANTGWVNVGVDHDTAAFAVASIRR</sequence>
<dbReference type="InterPro" id="IPR011518">
    <property type="entry name" value="Transposase_36"/>
</dbReference>
<comment type="caution">
    <text evidence="1">The sequence shown here is derived from an EMBL/GenBank/DDBJ whole genome shotgun (WGS) entry which is preliminary data.</text>
</comment>
<evidence type="ECO:0000313" key="2">
    <source>
        <dbReference type="Proteomes" id="UP000579153"/>
    </source>
</evidence>
<organism evidence="1 2">
    <name type="scientific">Nonomuraea jabiensis</name>
    <dbReference type="NCBI Taxonomy" id="882448"/>
    <lineage>
        <taxon>Bacteria</taxon>
        <taxon>Bacillati</taxon>
        <taxon>Actinomycetota</taxon>
        <taxon>Actinomycetes</taxon>
        <taxon>Streptosporangiales</taxon>
        <taxon>Streptosporangiaceae</taxon>
        <taxon>Nonomuraea</taxon>
    </lineage>
</organism>
<reference evidence="1 2" key="1">
    <citation type="submission" date="2020-08" db="EMBL/GenBank/DDBJ databases">
        <title>Sequencing the genomes of 1000 actinobacteria strains.</title>
        <authorList>
            <person name="Klenk H.-P."/>
        </authorList>
    </citation>
    <scope>NUCLEOTIDE SEQUENCE [LARGE SCALE GENOMIC DNA]</scope>
    <source>
        <strain evidence="1 2">DSM 45507</strain>
    </source>
</reference>
<proteinExistence type="predicted"/>
<dbReference type="EMBL" id="JACHMB010000001">
    <property type="protein sequence ID" value="MBB5775037.1"/>
    <property type="molecule type" value="Genomic_DNA"/>
</dbReference>
<protein>
    <submittedName>
        <fullName evidence="1">Uncharacterized protein</fullName>
    </submittedName>
</protein>
<accession>A0A7W9G0L9</accession>
<dbReference type="Proteomes" id="UP000579153">
    <property type="component" value="Unassembled WGS sequence"/>
</dbReference>
<dbReference type="AlphaFoldDB" id="A0A7W9G0L9"/>
<keyword evidence="2" id="KW-1185">Reference proteome</keyword>